<feature type="transmembrane region" description="Helical" evidence="15">
    <location>
        <begin position="1727"/>
        <end position="1751"/>
    </location>
</feature>
<evidence type="ECO:0000256" key="4">
    <source>
        <dbReference type="ARBA" id="ARBA00022553"/>
    </source>
</evidence>
<feature type="domain" description="Cadherin" evidence="17">
    <location>
        <begin position="1167"/>
        <end position="1265"/>
    </location>
</feature>
<feature type="domain" description="Cadherin" evidence="17">
    <location>
        <begin position="45"/>
        <end position="151"/>
    </location>
</feature>
<feature type="domain" description="Cadherin" evidence="17">
    <location>
        <begin position="261"/>
        <end position="375"/>
    </location>
</feature>
<dbReference type="PANTHER" id="PTHR24027:SF438">
    <property type="entry name" value="CADHERIN 23"/>
    <property type="match status" value="1"/>
</dbReference>
<dbReference type="GO" id="GO:0008013">
    <property type="term" value="F:beta-catenin binding"/>
    <property type="evidence" value="ECO:0007669"/>
    <property type="project" value="TreeGrafter"/>
</dbReference>
<evidence type="ECO:0000256" key="10">
    <source>
        <dbReference type="ARBA" id="ARBA00022989"/>
    </source>
</evidence>
<dbReference type="PRINTS" id="PR00205">
    <property type="entry name" value="CADHERIN"/>
</dbReference>
<dbReference type="GO" id="GO:0005509">
    <property type="term" value="F:calcium ion binding"/>
    <property type="evidence" value="ECO:0007669"/>
    <property type="project" value="UniProtKB-UniRule"/>
</dbReference>
<feature type="domain" description="Cadherin" evidence="17">
    <location>
        <begin position="496"/>
        <end position="596"/>
    </location>
</feature>
<evidence type="ECO:0000256" key="7">
    <source>
        <dbReference type="ARBA" id="ARBA00022737"/>
    </source>
</evidence>
<evidence type="ECO:0000259" key="17">
    <source>
        <dbReference type="PROSITE" id="PS50268"/>
    </source>
</evidence>
<evidence type="ECO:0000256" key="15">
    <source>
        <dbReference type="SAM" id="Phobius"/>
    </source>
</evidence>
<feature type="domain" description="Cadherin" evidence="17">
    <location>
        <begin position="1377"/>
        <end position="1499"/>
    </location>
</feature>
<feature type="domain" description="Cadherin" evidence="17">
    <location>
        <begin position="818"/>
        <end position="944"/>
    </location>
</feature>
<keyword evidence="2" id="KW-1003">Cell membrane</keyword>
<evidence type="ECO:0000256" key="3">
    <source>
        <dbReference type="ARBA" id="ARBA00022536"/>
    </source>
</evidence>
<keyword evidence="7" id="KW-0677">Repeat</keyword>
<dbReference type="Proteomes" id="UP001162480">
    <property type="component" value="Chromosome 22"/>
</dbReference>
<dbReference type="PANTHER" id="PTHR24027">
    <property type="entry name" value="CADHERIN-23"/>
    <property type="match status" value="1"/>
</dbReference>
<proteinExistence type="predicted"/>
<protein>
    <submittedName>
        <fullName evidence="18">Cadherin-23-like isoform X1</fullName>
    </submittedName>
</protein>
<dbReference type="InterPro" id="IPR039808">
    <property type="entry name" value="Cadherin"/>
</dbReference>
<dbReference type="FunFam" id="2.60.40.60:FF:000039">
    <property type="entry name" value="FAT atypical cadherin 3"/>
    <property type="match status" value="1"/>
</dbReference>
<dbReference type="EMBL" id="OX597835">
    <property type="protein sequence ID" value="CAI9738885.1"/>
    <property type="molecule type" value="Genomic_DNA"/>
</dbReference>
<dbReference type="GO" id="GO:0045296">
    <property type="term" value="F:cadherin binding"/>
    <property type="evidence" value="ECO:0007669"/>
    <property type="project" value="TreeGrafter"/>
</dbReference>
<dbReference type="PROSITE" id="PS00232">
    <property type="entry name" value="CADHERIN_1"/>
    <property type="match status" value="7"/>
</dbReference>
<keyword evidence="8 14" id="KW-0106">Calcium</keyword>
<keyword evidence="9" id="KW-0130">Cell adhesion</keyword>
<dbReference type="SUPFAM" id="SSF49313">
    <property type="entry name" value="Cadherin-like"/>
    <property type="match status" value="14"/>
</dbReference>
<accession>A0AA36BR49</accession>
<gene>
    <name evidence="18" type="ORF">OCTVUL_1B027148</name>
</gene>
<name>A0AA36BR49_OCTVU</name>
<dbReference type="GO" id="GO:0007156">
    <property type="term" value="P:homophilic cell adhesion via plasma membrane adhesion molecules"/>
    <property type="evidence" value="ECO:0007669"/>
    <property type="project" value="InterPro"/>
</dbReference>
<feature type="domain" description="Cadherin" evidence="17">
    <location>
        <begin position="711"/>
        <end position="817"/>
    </location>
</feature>
<organism evidence="18 19">
    <name type="scientific">Octopus vulgaris</name>
    <name type="common">Common octopus</name>
    <dbReference type="NCBI Taxonomy" id="6645"/>
    <lineage>
        <taxon>Eukaryota</taxon>
        <taxon>Metazoa</taxon>
        <taxon>Spiralia</taxon>
        <taxon>Lophotrochozoa</taxon>
        <taxon>Mollusca</taxon>
        <taxon>Cephalopoda</taxon>
        <taxon>Coleoidea</taxon>
        <taxon>Octopodiformes</taxon>
        <taxon>Octopoda</taxon>
        <taxon>Incirrata</taxon>
        <taxon>Octopodidae</taxon>
        <taxon>Octopus</taxon>
    </lineage>
</organism>
<dbReference type="FunFam" id="2.60.40.60:FF:000168">
    <property type="entry name" value="Cadherin-related family member 2"/>
    <property type="match status" value="1"/>
</dbReference>
<feature type="chain" id="PRO_5041404675" evidence="16">
    <location>
        <begin position="24"/>
        <end position="1904"/>
    </location>
</feature>
<evidence type="ECO:0000256" key="6">
    <source>
        <dbReference type="ARBA" id="ARBA00022729"/>
    </source>
</evidence>
<reference evidence="18" key="1">
    <citation type="submission" date="2023-08" db="EMBL/GenBank/DDBJ databases">
        <authorList>
            <person name="Alioto T."/>
            <person name="Alioto T."/>
            <person name="Gomez Garrido J."/>
        </authorList>
    </citation>
    <scope>NUCLEOTIDE SEQUENCE</scope>
</reference>
<keyword evidence="3" id="KW-0245">EGF-like domain</keyword>
<keyword evidence="12" id="KW-1015">Disulfide bond</keyword>
<dbReference type="FunFam" id="2.60.40.60:FF:000134">
    <property type="entry name" value="protocadherin Fat 4"/>
    <property type="match status" value="1"/>
</dbReference>
<dbReference type="PROSITE" id="PS50268">
    <property type="entry name" value="CADHERIN_2"/>
    <property type="match status" value="13"/>
</dbReference>
<dbReference type="InterPro" id="IPR020894">
    <property type="entry name" value="Cadherin_CS"/>
</dbReference>
<dbReference type="Pfam" id="PF00028">
    <property type="entry name" value="Cadherin"/>
    <property type="match status" value="11"/>
</dbReference>
<evidence type="ECO:0000256" key="1">
    <source>
        <dbReference type="ARBA" id="ARBA00004251"/>
    </source>
</evidence>
<dbReference type="FunFam" id="2.60.40.60:FF:000104">
    <property type="entry name" value="cadherin-23 isoform X1"/>
    <property type="match status" value="1"/>
</dbReference>
<feature type="domain" description="Cadherin" evidence="17">
    <location>
        <begin position="1276"/>
        <end position="1372"/>
    </location>
</feature>
<evidence type="ECO:0000313" key="19">
    <source>
        <dbReference type="Proteomes" id="UP001162480"/>
    </source>
</evidence>
<evidence type="ECO:0000313" key="18">
    <source>
        <dbReference type="EMBL" id="CAI9738885.1"/>
    </source>
</evidence>
<keyword evidence="5 15" id="KW-0812">Transmembrane</keyword>
<evidence type="ECO:0000256" key="5">
    <source>
        <dbReference type="ARBA" id="ARBA00022692"/>
    </source>
</evidence>
<evidence type="ECO:0000256" key="12">
    <source>
        <dbReference type="ARBA" id="ARBA00023157"/>
    </source>
</evidence>
<feature type="domain" description="Cadherin" evidence="17">
    <location>
        <begin position="946"/>
        <end position="1051"/>
    </location>
</feature>
<dbReference type="GO" id="GO:0016342">
    <property type="term" value="C:catenin complex"/>
    <property type="evidence" value="ECO:0007669"/>
    <property type="project" value="TreeGrafter"/>
</dbReference>
<dbReference type="CDD" id="cd11304">
    <property type="entry name" value="Cadherin_repeat"/>
    <property type="match status" value="12"/>
</dbReference>
<evidence type="ECO:0000256" key="2">
    <source>
        <dbReference type="ARBA" id="ARBA00022475"/>
    </source>
</evidence>
<evidence type="ECO:0000256" key="9">
    <source>
        <dbReference type="ARBA" id="ARBA00022889"/>
    </source>
</evidence>
<dbReference type="InterPro" id="IPR002126">
    <property type="entry name" value="Cadherin-like_dom"/>
</dbReference>
<dbReference type="FunFam" id="2.60.40.60:FF:000094">
    <property type="entry name" value="protocadherin gamma-C4 isoform X2"/>
    <property type="match status" value="1"/>
</dbReference>
<keyword evidence="10 15" id="KW-1133">Transmembrane helix</keyword>
<sequence length="1904" mass="213844">MDRKILAGALITYLLLTLSTTDADQIPIDKFGIIAFSTNEPPTLLQSSKIIVKPEDTKVGDKIGVITARDKDGPRELEFFVQSGGKLVNLSKPTGSSKTGRAVNILLAAPLDRDWAPQQRNLVFRISDGLTSVTRTVTLYIQDVNDNAPEFRNLPYKATVSENTKVGSVIKSVSTYDPDNGPGGSVTYSLQAIGQSGRPDYHSTFSIDPISGDITLVKPLDYEAHTFYQFEIVATDGGNLSKKADFVVTVLDIQDTPPYFVNLPYSKQVPENISVNAAVMQVTGLDGDRGVSNNLTYKFVQGQSSQFKIDAVTGWISVKSRLDRDDDTLRNTGGVYAMKVMAEESNQVFPQLGNITATTLVTITVMDVNDKSPSFNREAYVASVLENMQKGMPISFSKGSIMTVYDRDEGANSHFILSVEKDGREFFDITPLPQEVFGEATVILRVNNSEMLDFEKTKEIDFQVVAREVDTPEKRSSSATVLLKIQDMNDNAPVFRSDTYDLHVKENARIGTVISQITATDADVGDNGRVSYYLKGAMKRFQVSASTGVIFVSDILDREFRDAYYMTLEARDGGGFRTTVPLTIYVDDVNDNAPIFRRQEHAEIIREGQPFFSRSLVVEAKDNDKMGTVNSRVKYKIVDAPGNLTNNFTIDEFRGEVSLNNPLDYEALDPDLNGKIIITVMAYDMGSPSMNSTTNVTVTVEDENDNIPIFERRMYFSQIEENSQPGTSVSKVHANDADISSPNNEVIYRIDSGAFDKFRMDASSGTITVEKGAILDREMMAKYVLNVSAIDRGTPSNHGRCQVIVYIGDKNDEAPYFDKNEVYLTVTETQPRGSIVHTVSAHDDDLDSDLEYSTLSDNMQAYNGPAPVSARVLQNIKKYFDIHRKNGSVYIRNQPDREEAEKVILPIMVKDLRAVEKRGSTNKQTAVVTLKITILDANDNPPDFEPSNIYHANVSEALPVDSEVLTVKATDRDTNQHIWFRIANDPMDSFKIKSSESHTGIIRLKRQLDREQFSNLTLSVLAIDERGISALTSTASIYIRVKDVNDNSPRFTTQQYVYSVRENSPLNTRIATIRAVDADEGAFGRVYYFLETTDQDLPFKIHEDTGEITVSGTIDRESRSTFTMGIIAKDNKQNPNKQRSSHERITVNVIDVNDNVPVFTQTGHPLVQLQEVEPVGSEVYTVKATDADEGINGKVIYTLETNHADRGLFRISNMKGKMKINRSLKDKIGMHNITVIATDSGNPRQSAKMKVYFEVLDVNLHNPKFVYPVEGVKLLIPEGGGPGSVVMQVNATDEDHGYNGEVRYFLLRDADWQKFDLDQTTGMLTTRNFLDRELQKSYTLHIKATDSGKPPRAVTTTLHIEIQDSNDNAPEFNRKKYPFPYKLYGPEESQTAYVGSVAIAEDKDSEENSVICYYIIGGEMVDYFWLNQTSGGLYIQRRIDREKHSSVNLLINATNTCFQHKLRGVALHPEDFYTREIKETSYLWVQVVITDINDNPPKYRRKKMSVGVTRDTDFGTTIFELQYEVDDPDIGNNSVHTFKQFGNIRISDGLKKLMSRDPVTNKTRQPFIVNSNGSVITNMFFQANMHGSFVLPVLVTDSRHNSDIANLTINFVSDSQRLKVIFRRPPLDVQRIKEDFLDRLQNITGLNIIIDRIKTHQNPNGEPDLKKTDMFIHGLKMNSNEVLEARDLLRLIDYNTAHLVGILNDYNIIEIVPSYMQQGEDSEIRDAMLVLILIAFVLLVVLFVIITLFYISRQKYKRKLKAARNENFISHQANEIPKGEIPGTNQHTVENDTGTSYHLWLAYDRGSSLENYDINSRQTHVGYDEQELSVDMYNDEVDFTTKTPVSVLSSSDVLLDTTLREHEASKNTRNKHSTFYGDLPAYPYVNGTAILSPQNLEHLNTTDI</sequence>
<evidence type="ECO:0000256" key="16">
    <source>
        <dbReference type="SAM" id="SignalP"/>
    </source>
</evidence>
<feature type="domain" description="Cadherin" evidence="17">
    <location>
        <begin position="605"/>
        <end position="710"/>
    </location>
</feature>
<dbReference type="Gene3D" id="2.60.40.60">
    <property type="entry name" value="Cadherins"/>
    <property type="match status" value="14"/>
</dbReference>
<comment type="subcellular location">
    <subcellularLocation>
        <location evidence="1">Cell membrane</location>
        <topology evidence="1">Single-pass type I membrane protein</topology>
    </subcellularLocation>
</comment>
<dbReference type="FunFam" id="2.60.40.60:FF:000020">
    <property type="entry name" value="Dachsous cadherin-related 1b"/>
    <property type="match status" value="3"/>
</dbReference>
<feature type="domain" description="Cadherin" evidence="17">
    <location>
        <begin position="152"/>
        <end position="260"/>
    </location>
</feature>
<feature type="domain" description="Cadherin" evidence="17">
    <location>
        <begin position="1052"/>
        <end position="1159"/>
    </location>
</feature>
<keyword evidence="4" id="KW-0597">Phosphoprotein</keyword>
<dbReference type="FunFam" id="2.60.40.60:FF:000098">
    <property type="entry name" value="cadherin-23 isoform X1"/>
    <property type="match status" value="1"/>
</dbReference>
<evidence type="ECO:0000256" key="11">
    <source>
        <dbReference type="ARBA" id="ARBA00023136"/>
    </source>
</evidence>
<keyword evidence="11 15" id="KW-0472">Membrane</keyword>
<feature type="signal peptide" evidence="16">
    <location>
        <begin position="1"/>
        <end position="23"/>
    </location>
</feature>
<evidence type="ECO:0000256" key="13">
    <source>
        <dbReference type="ARBA" id="ARBA00023180"/>
    </source>
</evidence>
<feature type="domain" description="Cadherin" evidence="17">
    <location>
        <begin position="376"/>
        <end position="495"/>
    </location>
</feature>
<keyword evidence="6 16" id="KW-0732">Signal</keyword>
<dbReference type="InterPro" id="IPR015919">
    <property type="entry name" value="Cadherin-like_sf"/>
</dbReference>
<dbReference type="SMART" id="SM00112">
    <property type="entry name" value="CA"/>
    <property type="match status" value="13"/>
</dbReference>
<keyword evidence="19" id="KW-1185">Reference proteome</keyword>
<keyword evidence="13" id="KW-0325">Glycoprotein</keyword>
<dbReference type="GO" id="GO:0016477">
    <property type="term" value="P:cell migration"/>
    <property type="evidence" value="ECO:0007669"/>
    <property type="project" value="TreeGrafter"/>
</dbReference>
<evidence type="ECO:0000256" key="8">
    <source>
        <dbReference type="ARBA" id="ARBA00022837"/>
    </source>
</evidence>
<evidence type="ECO:0000256" key="14">
    <source>
        <dbReference type="PROSITE-ProRule" id="PRU00043"/>
    </source>
</evidence>